<evidence type="ECO:0000256" key="1">
    <source>
        <dbReference type="SAM" id="SignalP"/>
    </source>
</evidence>
<keyword evidence="3" id="KW-1185">Reference proteome</keyword>
<reference evidence="3" key="1">
    <citation type="submission" date="2023-07" db="EMBL/GenBank/DDBJ databases">
        <title>Whole genome shotgun sequence of Streptomyces cacaoi subsp. asoensis NBRC 13813.</title>
        <authorList>
            <person name="Komaki H."/>
            <person name="Tamura T."/>
        </authorList>
    </citation>
    <scope>NUCLEOTIDE SEQUENCE [LARGE SCALE GENOMIC DNA]</scope>
    <source>
        <strain evidence="3">NBRC 13813</strain>
    </source>
</reference>
<accession>A0ABQ3RVL3</accession>
<evidence type="ECO:0000313" key="2">
    <source>
        <dbReference type="EMBL" id="GHI59909.1"/>
    </source>
</evidence>
<protein>
    <recommendedName>
        <fullName evidence="4">SH3 domain-containing protein</fullName>
    </recommendedName>
</protein>
<dbReference type="GeneID" id="91469484"/>
<dbReference type="Proteomes" id="UP000649259">
    <property type="component" value="Unassembled WGS sequence"/>
</dbReference>
<dbReference type="EMBL" id="BNEB01000002">
    <property type="protein sequence ID" value="GHI59909.1"/>
    <property type="molecule type" value="Genomic_DNA"/>
</dbReference>
<feature type="signal peptide" evidence="1">
    <location>
        <begin position="1"/>
        <end position="31"/>
    </location>
</feature>
<name>A0ABQ3RVL3_9ACTN</name>
<dbReference type="RefSeq" id="WP_189928353.1">
    <property type="nucleotide sequence ID" value="NZ_BMSI01000024.1"/>
</dbReference>
<sequence>MIGKRFSTAAASVTVATAALTGVLAAPSAQAAAAPKPAAAPAKTAAAAAECGVRAHDNRLWCGNRGSAPTRQQPFHESPITGLLQSTFSYFTCWSPGGLHGGGNTTWYRTVPDWSSDGQEGYVPADWVLTPSWFDANPTAYGLRRC</sequence>
<evidence type="ECO:0000313" key="3">
    <source>
        <dbReference type="Proteomes" id="UP000649259"/>
    </source>
</evidence>
<keyword evidence="1" id="KW-0732">Signal</keyword>
<proteinExistence type="predicted"/>
<feature type="chain" id="PRO_5045435862" description="SH3 domain-containing protein" evidence="1">
    <location>
        <begin position="32"/>
        <end position="146"/>
    </location>
</feature>
<gene>
    <name evidence="2" type="ORF">Saso_15590</name>
</gene>
<evidence type="ECO:0008006" key="4">
    <source>
        <dbReference type="Google" id="ProtNLM"/>
    </source>
</evidence>
<comment type="caution">
    <text evidence="2">The sequence shown here is derived from an EMBL/GenBank/DDBJ whole genome shotgun (WGS) entry which is preliminary data.</text>
</comment>
<organism evidence="2 3">
    <name type="scientific">Streptomyces asoensis</name>
    <dbReference type="NCBI Taxonomy" id="249586"/>
    <lineage>
        <taxon>Bacteria</taxon>
        <taxon>Bacillati</taxon>
        <taxon>Actinomycetota</taxon>
        <taxon>Actinomycetes</taxon>
        <taxon>Kitasatosporales</taxon>
        <taxon>Streptomycetaceae</taxon>
        <taxon>Streptomyces</taxon>
    </lineage>
</organism>